<evidence type="ECO:0000256" key="1">
    <source>
        <dbReference type="SAM" id="MobiDB-lite"/>
    </source>
</evidence>
<name>A0A7J6KLI5_PEROL</name>
<feature type="region of interest" description="Disordered" evidence="1">
    <location>
        <begin position="78"/>
        <end position="114"/>
    </location>
</feature>
<comment type="caution">
    <text evidence="2">The sequence shown here is derived from an EMBL/GenBank/DDBJ whole genome shotgun (WGS) entry which is preliminary data.</text>
</comment>
<gene>
    <name evidence="2" type="ORF">FOL46_003721</name>
</gene>
<accession>A0A7J6KLI5</accession>
<dbReference type="Proteomes" id="UP000572268">
    <property type="component" value="Unassembled WGS sequence"/>
</dbReference>
<proteinExistence type="predicted"/>
<evidence type="ECO:0000313" key="2">
    <source>
        <dbReference type="EMBL" id="KAF4647824.1"/>
    </source>
</evidence>
<sequence>KVAKTGRTSKEVDSHDQCESHVTEVEQTVSVLQQVQRAQARQHQQEHFAERGSQKTHGIFLRSPKVNYSTDWGPKMAVERQQNGPNQSRVEPGVEGDLITGATDEGVDAGATDE</sequence>
<feature type="compositionally biased region" description="Acidic residues" evidence="1">
    <location>
        <begin position="105"/>
        <end position="114"/>
    </location>
</feature>
<dbReference type="AlphaFoldDB" id="A0A7J6KLI5"/>
<feature type="non-terminal residue" evidence="2">
    <location>
        <position position="1"/>
    </location>
</feature>
<dbReference type="EMBL" id="JABANN010002339">
    <property type="protein sequence ID" value="KAF4647824.1"/>
    <property type="molecule type" value="Genomic_DNA"/>
</dbReference>
<evidence type="ECO:0000313" key="3">
    <source>
        <dbReference type="Proteomes" id="UP000572268"/>
    </source>
</evidence>
<feature type="non-terminal residue" evidence="2">
    <location>
        <position position="114"/>
    </location>
</feature>
<feature type="compositionally biased region" description="Basic and acidic residues" evidence="1">
    <location>
        <begin position="8"/>
        <end position="21"/>
    </location>
</feature>
<protein>
    <submittedName>
        <fullName evidence="2">Uncharacterized protein</fullName>
    </submittedName>
</protein>
<feature type="region of interest" description="Disordered" evidence="1">
    <location>
        <begin position="1"/>
        <end position="21"/>
    </location>
</feature>
<organism evidence="2 3">
    <name type="scientific">Perkinsus olseni</name>
    <name type="common">Perkinsus atlanticus</name>
    <dbReference type="NCBI Taxonomy" id="32597"/>
    <lineage>
        <taxon>Eukaryota</taxon>
        <taxon>Sar</taxon>
        <taxon>Alveolata</taxon>
        <taxon>Perkinsozoa</taxon>
        <taxon>Perkinsea</taxon>
        <taxon>Perkinsida</taxon>
        <taxon>Perkinsidae</taxon>
        <taxon>Perkinsus</taxon>
    </lineage>
</organism>
<reference evidence="2 3" key="1">
    <citation type="submission" date="2020-04" db="EMBL/GenBank/DDBJ databases">
        <title>Perkinsus olseni comparative genomics.</title>
        <authorList>
            <person name="Bogema D.R."/>
        </authorList>
    </citation>
    <scope>NUCLEOTIDE SEQUENCE [LARGE SCALE GENOMIC DNA]</scope>
    <source>
        <strain evidence="2">ATCC PRA-31</strain>
    </source>
</reference>
<feature type="compositionally biased region" description="Polar residues" evidence="1">
    <location>
        <begin position="80"/>
        <end position="89"/>
    </location>
</feature>